<sequence length="350" mass="37949">MSAIKRSLNVGVVGMGNMGIPITRNLAFKARSAMYLQIHSRTLSKARQVCDDMSADGATCAMRIHDRYSTMTKWCDVILLTLAHRAASRKVLLEDSEALVTNARPGQIIVDHTTVDMELSRECAYEAERRGAVFLDAPMSGSPKQAFNNQLVLMVGGPAEQVQRVSPIFRMYADSIHHMGANGSGTAAKLLSQALVASHNAAAAEAMTIANRLGIEDYQKLIQVLDASWGSSTMLRRNAPTMQNLVRNPDKLAPSSGASIDNLLEDLALLDASLPKIEKRGNGNEKLEVEEERFPVLDASLRMLGAAAESGMGDRDMAAVIHYIPAAAAMEEEDEGDLRPASRAHVRCFS</sequence>
<dbReference type="AlphaFoldDB" id="A0A640KNF0"/>
<dbReference type="InterPro" id="IPR036291">
    <property type="entry name" value="NAD(P)-bd_dom_sf"/>
</dbReference>
<keyword evidence="4" id="KW-1185">Reference proteome</keyword>
<dbReference type="SUPFAM" id="SSF51735">
    <property type="entry name" value="NAD(P)-binding Rossmann-fold domains"/>
    <property type="match status" value="1"/>
</dbReference>
<dbReference type="InterPro" id="IPR029154">
    <property type="entry name" value="HIBADH-like_NADP-bd"/>
</dbReference>
<dbReference type="Gene3D" id="3.40.50.720">
    <property type="entry name" value="NAD(P)-binding Rossmann-like Domain"/>
    <property type="match status" value="1"/>
</dbReference>
<dbReference type="SUPFAM" id="SSF48179">
    <property type="entry name" value="6-phosphogluconate dehydrogenase C-terminal domain-like"/>
    <property type="match status" value="1"/>
</dbReference>
<proteinExistence type="predicted"/>
<dbReference type="Gene3D" id="1.10.1040.10">
    <property type="entry name" value="N-(1-d-carboxylethyl)-l-norvaline Dehydrogenase, domain 2"/>
    <property type="match status" value="1"/>
</dbReference>
<dbReference type="PANTHER" id="PTHR43060">
    <property type="entry name" value="3-HYDROXYISOBUTYRATE DEHYDROGENASE-LIKE 1, MITOCHONDRIAL-RELATED"/>
    <property type="match status" value="1"/>
</dbReference>
<dbReference type="PANTHER" id="PTHR43060:SF14">
    <property type="entry name" value="DEHYDROGENASE-LIKE PROTEIN"/>
    <property type="match status" value="1"/>
</dbReference>
<evidence type="ECO:0000313" key="3">
    <source>
        <dbReference type="EMBL" id="GET89197.1"/>
    </source>
</evidence>
<dbReference type="InterPro" id="IPR006115">
    <property type="entry name" value="6PGDH_NADP-bd"/>
</dbReference>
<feature type="domain" description="6-phosphogluconate dehydrogenase NADP-binding" evidence="1">
    <location>
        <begin position="9"/>
        <end position="180"/>
    </location>
</feature>
<protein>
    <submittedName>
        <fullName evidence="3">Dehydrogenase-like protein</fullName>
    </submittedName>
</protein>
<evidence type="ECO:0000259" key="2">
    <source>
        <dbReference type="Pfam" id="PF14833"/>
    </source>
</evidence>
<dbReference type="EMBL" id="BLBS01000034">
    <property type="protein sequence ID" value="GET89197.1"/>
    <property type="molecule type" value="Genomic_DNA"/>
</dbReference>
<dbReference type="Proteomes" id="UP000419144">
    <property type="component" value="Unassembled WGS sequence"/>
</dbReference>
<dbReference type="VEuPathDB" id="TriTrypDB:LtaPh_2510800"/>
<name>A0A640KNF0_LEITA</name>
<dbReference type="InterPro" id="IPR008927">
    <property type="entry name" value="6-PGluconate_DH-like_C_sf"/>
</dbReference>
<dbReference type="InterPro" id="IPR013328">
    <property type="entry name" value="6PGD_dom2"/>
</dbReference>
<reference evidence="3" key="1">
    <citation type="submission" date="2019-11" db="EMBL/GenBank/DDBJ databases">
        <title>Leishmania tarentolae CDS.</title>
        <authorList>
            <person name="Goto Y."/>
            <person name="Yamagishi J."/>
        </authorList>
    </citation>
    <scope>NUCLEOTIDE SEQUENCE [LARGE SCALE GENOMIC DNA]</scope>
    <source>
        <strain evidence="3">Parrot Tar II</strain>
    </source>
</reference>
<dbReference type="Pfam" id="PF14833">
    <property type="entry name" value="NAD_binding_11"/>
    <property type="match status" value="1"/>
</dbReference>
<evidence type="ECO:0000313" key="4">
    <source>
        <dbReference type="Proteomes" id="UP000419144"/>
    </source>
</evidence>
<accession>A0A640KNF0</accession>
<gene>
    <name evidence="3" type="ORF">LtaPh_2510800</name>
</gene>
<evidence type="ECO:0000259" key="1">
    <source>
        <dbReference type="Pfam" id="PF03446"/>
    </source>
</evidence>
<feature type="domain" description="3-hydroxyisobutyrate dehydrogenase-like NAD-binding" evidence="2">
    <location>
        <begin position="183"/>
        <end position="242"/>
    </location>
</feature>
<dbReference type="Pfam" id="PF03446">
    <property type="entry name" value="NAD_binding_2"/>
    <property type="match status" value="1"/>
</dbReference>
<dbReference type="GO" id="GO:0051287">
    <property type="term" value="F:NAD binding"/>
    <property type="evidence" value="ECO:0007669"/>
    <property type="project" value="InterPro"/>
</dbReference>
<organism evidence="3 4">
    <name type="scientific">Leishmania tarentolae</name>
    <name type="common">Sauroleishmania tarentolae</name>
    <dbReference type="NCBI Taxonomy" id="5689"/>
    <lineage>
        <taxon>Eukaryota</taxon>
        <taxon>Discoba</taxon>
        <taxon>Euglenozoa</taxon>
        <taxon>Kinetoplastea</taxon>
        <taxon>Metakinetoplastina</taxon>
        <taxon>Trypanosomatida</taxon>
        <taxon>Trypanosomatidae</taxon>
        <taxon>Leishmaniinae</taxon>
        <taxon>Leishmania</taxon>
        <taxon>lizard Leishmania</taxon>
    </lineage>
</organism>
<dbReference type="OrthoDB" id="435038at2759"/>
<dbReference type="GO" id="GO:0050661">
    <property type="term" value="F:NADP binding"/>
    <property type="evidence" value="ECO:0007669"/>
    <property type="project" value="InterPro"/>
</dbReference>
<comment type="caution">
    <text evidence="3">The sequence shown here is derived from an EMBL/GenBank/DDBJ whole genome shotgun (WGS) entry which is preliminary data.</text>
</comment>